<protein>
    <submittedName>
        <fullName evidence="1">Uncharacterized protein</fullName>
    </submittedName>
</protein>
<organism evidence="1 2">
    <name type="scientific">Portunus trituberculatus</name>
    <name type="common">Swimming crab</name>
    <name type="synonym">Neptunus trituberculatus</name>
    <dbReference type="NCBI Taxonomy" id="210409"/>
    <lineage>
        <taxon>Eukaryota</taxon>
        <taxon>Metazoa</taxon>
        <taxon>Ecdysozoa</taxon>
        <taxon>Arthropoda</taxon>
        <taxon>Crustacea</taxon>
        <taxon>Multicrustacea</taxon>
        <taxon>Malacostraca</taxon>
        <taxon>Eumalacostraca</taxon>
        <taxon>Eucarida</taxon>
        <taxon>Decapoda</taxon>
        <taxon>Pleocyemata</taxon>
        <taxon>Brachyura</taxon>
        <taxon>Eubrachyura</taxon>
        <taxon>Portunoidea</taxon>
        <taxon>Portunidae</taxon>
        <taxon>Portuninae</taxon>
        <taxon>Portunus</taxon>
    </lineage>
</organism>
<reference evidence="1 2" key="1">
    <citation type="submission" date="2019-05" db="EMBL/GenBank/DDBJ databases">
        <title>Another draft genome of Portunus trituberculatus and its Hox gene families provides insights of decapod evolution.</title>
        <authorList>
            <person name="Jeong J.-H."/>
            <person name="Song I."/>
            <person name="Kim S."/>
            <person name="Choi T."/>
            <person name="Kim D."/>
            <person name="Ryu S."/>
            <person name="Kim W."/>
        </authorList>
    </citation>
    <scope>NUCLEOTIDE SEQUENCE [LARGE SCALE GENOMIC DNA]</scope>
    <source>
        <tissue evidence="1">Muscle</tissue>
    </source>
</reference>
<dbReference type="EMBL" id="VSRR010001038">
    <property type="protein sequence ID" value="MPC21977.1"/>
    <property type="molecule type" value="Genomic_DNA"/>
</dbReference>
<accession>A0A5B7DLH4</accession>
<dbReference type="Proteomes" id="UP000324222">
    <property type="component" value="Unassembled WGS sequence"/>
</dbReference>
<proteinExistence type="predicted"/>
<dbReference type="AlphaFoldDB" id="A0A5B7DLH4"/>
<keyword evidence="2" id="KW-1185">Reference proteome</keyword>
<evidence type="ECO:0000313" key="2">
    <source>
        <dbReference type="Proteomes" id="UP000324222"/>
    </source>
</evidence>
<sequence>MKTIAKVLASGDHMSSIEMVVSKKAEVAVVDSLSLSNYLTRHYYQEPELHLQVSWGPLPPHPIIFNTKLPDIPPNILPHPLFRRRILLCHCYLLAHLLHALEQSYQCRHAARSQQRILVPVKCDLHGWLDGTLSSLEARHQGSHSVSLIDRQTTLEEASMSLRVDQSEREVWCCGEGDERFPRHHFFLCALIVTVLGPPQTQPLQV</sequence>
<evidence type="ECO:0000313" key="1">
    <source>
        <dbReference type="EMBL" id="MPC21977.1"/>
    </source>
</evidence>
<gene>
    <name evidence="1" type="ORF">E2C01_014981</name>
</gene>
<name>A0A5B7DLH4_PORTR</name>
<comment type="caution">
    <text evidence="1">The sequence shown here is derived from an EMBL/GenBank/DDBJ whole genome shotgun (WGS) entry which is preliminary data.</text>
</comment>
<dbReference type="OrthoDB" id="5310573at2759"/>